<feature type="compositionally biased region" description="Pro residues" evidence="1">
    <location>
        <begin position="224"/>
        <end position="233"/>
    </location>
</feature>
<sequence length="427" mass="45552">MQCYSELTPPTAVTHSVALPFLTAAAANLVVAKSSLLQIFSTKALAAELDGAQTARQQSAKPTSRYGSRLMNDDEGLESSFLGADAVLLRSDRAHHTKLVLEAEIPLAGTVTGLERIRLPRATRSGGDALLLAFRDAKLSLVEWDPERRALCTISIHYYEQDELQGSPWAAPLGDYVNFLAADPGSRCAALKFGARNLAILPFRQPDEDVDMGGGWDEELDGPRGPPAAPKDPAPTAAAAVNGTSHVEETPYSPSFVLRLPNLDPSLLHPVHLAFLHEYREPTFGILSSTQSPSHALGRRDHLSYMVFTLDLQQKASTTILSVAGLPQDLARVVALPAPIGGALLVGANELIHIDQSGKTHGVAVNPMTRQVTSFGLVDQSDLELRLEGCAIDVLSAENGELLMVLHDGRLALITPAAPSSPAASPR</sequence>
<gene>
    <name evidence="2" type="ORF">VTK73DRAFT_2904</name>
</gene>
<dbReference type="Gene3D" id="2.130.10.10">
    <property type="entry name" value="YVTN repeat-like/Quinoprotein amine dehydrogenase"/>
    <property type="match status" value="1"/>
</dbReference>
<name>A0ABR3VMY3_9PEZI</name>
<reference evidence="2 3" key="1">
    <citation type="journal article" date="2024" name="Commun. Biol.">
        <title>Comparative genomic analysis of thermophilic fungi reveals convergent evolutionary adaptations and gene losses.</title>
        <authorList>
            <person name="Steindorff A.S."/>
            <person name="Aguilar-Pontes M.V."/>
            <person name="Robinson A.J."/>
            <person name="Andreopoulos B."/>
            <person name="LaButti K."/>
            <person name="Kuo A."/>
            <person name="Mondo S."/>
            <person name="Riley R."/>
            <person name="Otillar R."/>
            <person name="Haridas S."/>
            <person name="Lipzen A."/>
            <person name="Grimwood J."/>
            <person name="Schmutz J."/>
            <person name="Clum A."/>
            <person name="Reid I.D."/>
            <person name="Moisan M.C."/>
            <person name="Butler G."/>
            <person name="Nguyen T.T.M."/>
            <person name="Dewar K."/>
            <person name="Conant G."/>
            <person name="Drula E."/>
            <person name="Henrissat B."/>
            <person name="Hansel C."/>
            <person name="Singer S."/>
            <person name="Hutchinson M.I."/>
            <person name="de Vries R.P."/>
            <person name="Natvig D.O."/>
            <person name="Powell A.J."/>
            <person name="Tsang A."/>
            <person name="Grigoriev I.V."/>
        </authorList>
    </citation>
    <scope>NUCLEOTIDE SEQUENCE [LARGE SCALE GENOMIC DNA]</scope>
    <source>
        <strain evidence="2 3">ATCC 24622</strain>
    </source>
</reference>
<accession>A0ABR3VMY3</accession>
<comment type="caution">
    <text evidence="2">The sequence shown here is derived from an EMBL/GenBank/DDBJ whole genome shotgun (WGS) entry which is preliminary data.</text>
</comment>
<evidence type="ECO:0000256" key="1">
    <source>
        <dbReference type="SAM" id="MobiDB-lite"/>
    </source>
</evidence>
<feature type="compositionally biased region" description="Acidic residues" evidence="1">
    <location>
        <begin position="211"/>
        <end position="220"/>
    </location>
</feature>
<dbReference type="Proteomes" id="UP001586593">
    <property type="component" value="Unassembled WGS sequence"/>
</dbReference>
<dbReference type="EMBL" id="JAZHXJ010001861">
    <property type="protein sequence ID" value="KAL1843171.1"/>
    <property type="molecule type" value="Genomic_DNA"/>
</dbReference>
<keyword evidence="3" id="KW-1185">Reference proteome</keyword>
<evidence type="ECO:0000313" key="3">
    <source>
        <dbReference type="Proteomes" id="UP001586593"/>
    </source>
</evidence>
<evidence type="ECO:0000313" key="2">
    <source>
        <dbReference type="EMBL" id="KAL1843171.1"/>
    </source>
</evidence>
<dbReference type="PANTHER" id="PTHR10644">
    <property type="entry name" value="DNA REPAIR/RNA PROCESSING CPSF FAMILY"/>
    <property type="match status" value="1"/>
</dbReference>
<evidence type="ECO:0008006" key="4">
    <source>
        <dbReference type="Google" id="ProtNLM"/>
    </source>
</evidence>
<dbReference type="InterPro" id="IPR015943">
    <property type="entry name" value="WD40/YVTN_repeat-like_dom_sf"/>
</dbReference>
<feature type="region of interest" description="Disordered" evidence="1">
    <location>
        <begin position="211"/>
        <end position="240"/>
    </location>
</feature>
<protein>
    <recommendedName>
        <fullName evidence="4">CNH domain-containing protein</fullName>
    </recommendedName>
</protein>
<proteinExistence type="predicted"/>
<dbReference type="InterPro" id="IPR050358">
    <property type="entry name" value="RSE1/DDB1/CFT1"/>
</dbReference>
<organism evidence="2 3">
    <name type="scientific">Phialemonium thermophilum</name>
    <dbReference type="NCBI Taxonomy" id="223376"/>
    <lineage>
        <taxon>Eukaryota</taxon>
        <taxon>Fungi</taxon>
        <taxon>Dikarya</taxon>
        <taxon>Ascomycota</taxon>
        <taxon>Pezizomycotina</taxon>
        <taxon>Sordariomycetes</taxon>
        <taxon>Sordariomycetidae</taxon>
        <taxon>Cephalothecales</taxon>
        <taxon>Cephalothecaceae</taxon>
        <taxon>Phialemonium</taxon>
    </lineage>
</organism>